<protein>
    <submittedName>
        <fullName evidence="1">Uncharacterized protein</fullName>
    </submittedName>
</protein>
<comment type="caution">
    <text evidence="1">The sequence shown here is derived from an EMBL/GenBank/DDBJ whole genome shotgun (WGS) entry which is preliminary data.</text>
</comment>
<dbReference type="AlphaFoldDB" id="A0A8S0VGL8"/>
<feature type="non-terminal residue" evidence="1">
    <location>
        <position position="1"/>
    </location>
</feature>
<dbReference type="Proteomes" id="UP000594638">
    <property type="component" value="Unassembled WGS sequence"/>
</dbReference>
<reference evidence="1 2" key="1">
    <citation type="submission" date="2019-12" db="EMBL/GenBank/DDBJ databases">
        <authorList>
            <person name="Alioto T."/>
            <person name="Alioto T."/>
            <person name="Gomez Garrido J."/>
        </authorList>
    </citation>
    <scope>NUCLEOTIDE SEQUENCE [LARGE SCALE GENOMIC DNA]</scope>
</reference>
<proteinExistence type="predicted"/>
<evidence type="ECO:0000313" key="1">
    <source>
        <dbReference type="EMBL" id="CAA3032810.1"/>
    </source>
</evidence>
<name>A0A8S0VGL8_OLEEU</name>
<keyword evidence="2" id="KW-1185">Reference proteome</keyword>
<sequence>RRTPNIITTTQIAFISFDGHVVTSQQTMQTYLYEFQTAPYYDMQTADFSTEVERFPILICRMVLVTREHVGEILELRFILCLVHRNLKMVETVIEYFMIIIIIIFS</sequence>
<feature type="non-terminal residue" evidence="1">
    <location>
        <position position="106"/>
    </location>
</feature>
<evidence type="ECO:0000313" key="2">
    <source>
        <dbReference type="Proteomes" id="UP000594638"/>
    </source>
</evidence>
<accession>A0A8S0VGL8</accession>
<gene>
    <name evidence="1" type="ORF">OLEA9_A032116</name>
</gene>
<dbReference type="EMBL" id="CACTIH010009700">
    <property type="protein sequence ID" value="CAA3032810.1"/>
    <property type="molecule type" value="Genomic_DNA"/>
</dbReference>
<organism evidence="1 2">
    <name type="scientific">Olea europaea subsp. europaea</name>
    <dbReference type="NCBI Taxonomy" id="158383"/>
    <lineage>
        <taxon>Eukaryota</taxon>
        <taxon>Viridiplantae</taxon>
        <taxon>Streptophyta</taxon>
        <taxon>Embryophyta</taxon>
        <taxon>Tracheophyta</taxon>
        <taxon>Spermatophyta</taxon>
        <taxon>Magnoliopsida</taxon>
        <taxon>eudicotyledons</taxon>
        <taxon>Gunneridae</taxon>
        <taxon>Pentapetalae</taxon>
        <taxon>asterids</taxon>
        <taxon>lamiids</taxon>
        <taxon>Lamiales</taxon>
        <taxon>Oleaceae</taxon>
        <taxon>Oleeae</taxon>
        <taxon>Olea</taxon>
    </lineage>
</organism>